<keyword evidence="3" id="KW-0966">Cell projection</keyword>
<dbReference type="EMBL" id="SHKW01000001">
    <property type="protein sequence ID" value="RZU42235.1"/>
    <property type="molecule type" value="Genomic_DNA"/>
</dbReference>
<dbReference type="Proteomes" id="UP000292958">
    <property type="component" value="Unassembled WGS sequence"/>
</dbReference>
<comment type="caution">
    <text evidence="3">The sequence shown here is derived from an EMBL/GenBank/DDBJ whole genome shotgun (WGS) entry which is preliminary data.</text>
</comment>
<dbReference type="Pfam" id="PF01052">
    <property type="entry name" value="FliMN_C"/>
    <property type="match status" value="1"/>
</dbReference>
<dbReference type="AlphaFoldDB" id="A0A4Q7YYI9"/>
<evidence type="ECO:0000256" key="1">
    <source>
        <dbReference type="ARBA" id="ARBA00009226"/>
    </source>
</evidence>
<dbReference type="SUPFAM" id="SSF101801">
    <property type="entry name" value="Surface presentation of antigens (SPOA)"/>
    <property type="match status" value="1"/>
</dbReference>
<dbReference type="PROSITE" id="PS50006">
    <property type="entry name" value="FHA_DOMAIN"/>
    <property type="match status" value="1"/>
</dbReference>
<reference evidence="3 4" key="1">
    <citation type="submission" date="2019-02" db="EMBL/GenBank/DDBJ databases">
        <title>Genomic Encyclopedia of Archaeal and Bacterial Type Strains, Phase II (KMG-II): from individual species to whole genera.</title>
        <authorList>
            <person name="Goeker M."/>
        </authorList>
    </citation>
    <scope>NUCLEOTIDE SEQUENCE [LARGE SCALE GENOMIC DNA]</scope>
    <source>
        <strain evidence="3 4">DSM 18101</strain>
    </source>
</reference>
<protein>
    <submittedName>
        <fullName evidence="3">Flagellar motor switch/type III secretory pathway protein FliN</fullName>
    </submittedName>
</protein>
<dbReference type="Gene3D" id="2.60.200.20">
    <property type="match status" value="1"/>
</dbReference>
<dbReference type="InterPro" id="IPR001543">
    <property type="entry name" value="FliN-like_C"/>
</dbReference>
<evidence type="ECO:0000313" key="3">
    <source>
        <dbReference type="EMBL" id="RZU42235.1"/>
    </source>
</evidence>
<dbReference type="PRINTS" id="PR00956">
    <property type="entry name" value="FLGMOTORFLIN"/>
</dbReference>
<dbReference type="Pfam" id="PF00498">
    <property type="entry name" value="FHA"/>
    <property type="match status" value="1"/>
</dbReference>
<name>A0A4Q7YYI9_9BACT</name>
<accession>A0A4Q7YYI9</accession>
<dbReference type="GO" id="GO:0003774">
    <property type="term" value="F:cytoskeletal motor activity"/>
    <property type="evidence" value="ECO:0007669"/>
    <property type="project" value="InterPro"/>
</dbReference>
<dbReference type="GO" id="GO:0009425">
    <property type="term" value="C:bacterial-type flagellum basal body"/>
    <property type="evidence" value="ECO:0007669"/>
    <property type="project" value="InterPro"/>
</dbReference>
<dbReference type="PANTHER" id="PTHR30034:SF6">
    <property type="entry name" value="YOP PROTEINS TRANSLOCATION PROTEIN Q"/>
    <property type="match status" value="1"/>
</dbReference>
<sequence>MPQSEAMHKSEKPKLFDELKRYSSVQVVENNLYRKFLATLPGCALWVEDVLRELLPVSGGNELQITLTNEMNNGQKQTLVFKQKEISIGRAKTSDIPLPLQSISRHQARIIERDGSFYIEDLHSASGTFVNGRKLDVAHSCLLSAGDEVRMYPYVLRVEPKALWTYDDAVRIKASSLPDYLDSEMFVSNFGPDACLFEVGIQSDTGNAILAISRSLLTTALARLVRTTKDGGIVESDGTLMEFVAICIVERINRTVQFPFEFSLRPLSGLTAKKQSGLMLETAIELSSEHGHIRLFFPGSVLEKLAHERSNLPALTKSLLSWELLLSEGLVLLAASEIEEVEPGDTLIYTPASRLILPPAPKSADARRGWQVSRSEEKPLHFVVRTFCEWGSEMPQEEKLQEQKTATGKVDLSGLPVNIHVVLTRVEMSLQELQALSAGSIIQLDEQTNSAVQLVSGNTLIGSGELVNIDGGRMGVKITHWREQ</sequence>
<dbReference type="GO" id="GO:0050918">
    <property type="term" value="P:positive chemotaxis"/>
    <property type="evidence" value="ECO:0007669"/>
    <property type="project" value="TreeGrafter"/>
</dbReference>
<dbReference type="Gene3D" id="2.30.330.10">
    <property type="entry name" value="SpoA-like"/>
    <property type="match status" value="1"/>
</dbReference>
<dbReference type="SUPFAM" id="SSF49879">
    <property type="entry name" value="SMAD/FHA domain"/>
    <property type="match status" value="1"/>
</dbReference>
<gene>
    <name evidence="3" type="ORF">BDD14_3788</name>
</gene>
<dbReference type="OrthoDB" id="9816434at2"/>
<keyword evidence="3" id="KW-0282">Flagellum</keyword>
<organism evidence="3 4">
    <name type="scientific">Edaphobacter modestus</name>
    <dbReference type="NCBI Taxonomy" id="388466"/>
    <lineage>
        <taxon>Bacteria</taxon>
        <taxon>Pseudomonadati</taxon>
        <taxon>Acidobacteriota</taxon>
        <taxon>Terriglobia</taxon>
        <taxon>Terriglobales</taxon>
        <taxon>Acidobacteriaceae</taxon>
        <taxon>Edaphobacter</taxon>
    </lineage>
</organism>
<keyword evidence="3" id="KW-0969">Cilium</keyword>
<dbReference type="GO" id="GO:0071978">
    <property type="term" value="P:bacterial-type flagellum-dependent swarming motility"/>
    <property type="evidence" value="ECO:0007669"/>
    <property type="project" value="TreeGrafter"/>
</dbReference>
<evidence type="ECO:0000259" key="2">
    <source>
        <dbReference type="PROSITE" id="PS50006"/>
    </source>
</evidence>
<dbReference type="InterPro" id="IPR036429">
    <property type="entry name" value="SpoA-like_sf"/>
</dbReference>
<dbReference type="CDD" id="cd00060">
    <property type="entry name" value="FHA"/>
    <property type="match status" value="1"/>
</dbReference>
<dbReference type="InterPro" id="IPR001172">
    <property type="entry name" value="FliN_T3SS_HrcQb"/>
</dbReference>
<comment type="similarity">
    <text evidence="1">Belongs to the FliN/MopA/SpaO family.</text>
</comment>
<proteinExistence type="inferred from homology"/>
<dbReference type="SMART" id="SM00240">
    <property type="entry name" value="FHA"/>
    <property type="match status" value="1"/>
</dbReference>
<keyword evidence="4" id="KW-1185">Reference proteome</keyword>
<feature type="domain" description="FHA" evidence="2">
    <location>
        <begin position="86"/>
        <end position="135"/>
    </location>
</feature>
<evidence type="ECO:0000313" key="4">
    <source>
        <dbReference type="Proteomes" id="UP000292958"/>
    </source>
</evidence>
<dbReference type="InterPro" id="IPR008984">
    <property type="entry name" value="SMAD_FHA_dom_sf"/>
</dbReference>
<dbReference type="InterPro" id="IPR000253">
    <property type="entry name" value="FHA_dom"/>
</dbReference>
<dbReference type="PANTHER" id="PTHR30034">
    <property type="entry name" value="FLAGELLAR MOTOR SWITCH PROTEIN FLIM"/>
    <property type="match status" value="1"/>
</dbReference>